<dbReference type="Proteomes" id="UP000031599">
    <property type="component" value="Unassembled WGS sequence"/>
</dbReference>
<dbReference type="InterPro" id="IPR019734">
    <property type="entry name" value="TPR_rpt"/>
</dbReference>
<dbReference type="RefSeq" id="WP_052550559.1">
    <property type="nucleotide sequence ID" value="NZ_JMCC02000044.1"/>
</dbReference>
<dbReference type="AlphaFoldDB" id="A0A0C1ZE92"/>
<name>A0A0C1ZE92_9BACT</name>
<accession>A0A0C1ZE92</accession>
<dbReference type="Gene3D" id="1.25.40.10">
    <property type="entry name" value="Tetratricopeptide repeat domain"/>
    <property type="match status" value="1"/>
</dbReference>
<organism evidence="1 2">
    <name type="scientific">Enhygromyxa salina</name>
    <dbReference type="NCBI Taxonomy" id="215803"/>
    <lineage>
        <taxon>Bacteria</taxon>
        <taxon>Pseudomonadati</taxon>
        <taxon>Myxococcota</taxon>
        <taxon>Polyangia</taxon>
        <taxon>Nannocystales</taxon>
        <taxon>Nannocystaceae</taxon>
        <taxon>Enhygromyxa</taxon>
    </lineage>
</organism>
<comment type="caution">
    <text evidence="1">The sequence shown here is derived from an EMBL/GenBank/DDBJ whole genome shotgun (WGS) entry which is preliminary data.</text>
</comment>
<dbReference type="SUPFAM" id="SSF48452">
    <property type="entry name" value="TPR-like"/>
    <property type="match status" value="1"/>
</dbReference>
<dbReference type="InterPro" id="IPR011990">
    <property type="entry name" value="TPR-like_helical_dom_sf"/>
</dbReference>
<sequence length="106" mass="11209">MDRLGMLEKMVAAKPGEPFPRYGLAMEYKKLGRNEDATQAFAALAQQHPDYVPGYLMHGNLLETLGRSADAAAVYQRGLEVASAAGDDHAASELSGALAAIQDASS</sequence>
<evidence type="ECO:0000313" key="2">
    <source>
        <dbReference type="Proteomes" id="UP000031599"/>
    </source>
</evidence>
<dbReference type="Pfam" id="PF13181">
    <property type="entry name" value="TPR_8"/>
    <property type="match status" value="1"/>
</dbReference>
<gene>
    <name evidence="1" type="ORF">DB30_05048</name>
</gene>
<dbReference type="EMBL" id="JMCC02000044">
    <property type="protein sequence ID" value="KIG15994.1"/>
    <property type="molecule type" value="Genomic_DNA"/>
</dbReference>
<reference evidence="1 2" key="1">
    <citation type="submission" date="2014-12" db="EMBL/GenBank/DDBJ databases">
        <title>Genome assembly of Enhygromyxa salina DSM 15201.</title>
        <authorList>
            <person name="Sharma G."/>
            <person name="Subramanian S."/>
        </authorList>
    </citation>
    <scope>NUCLEOTIDE SEQUENCE [LARGE SCALE GENOMIC DNA]</scope>
    <source>
        <strain evidence="1 2">DSM 15201</strain>
    </source>
</reference>
<protein>
    <submittedName>
        <fullName evidence="1">Uncharacterized protein</fullName>
    </submittedName>
</protein>
<evidence type="ECO:0000313" key="1">
    <source>
        <dbReference type="EMBL" id="KIG15994.1"/>
    </source>
</evidence>
<proteinExistence type="predicted"/>